<feature type="signal peptide" evidence="2">
    <location>
        <begin position="1"/>
        <end position="23"/>
    </location>
</feature>
<dbReference type="InterPro" id="IPR017850">
    <property type="entry name" value="Alkaline_phosphatase_core_sf"/>
</dbReference>
<sequence>MRTRATVLLLASVLALPTTPAPASAVPSPGAPQPVTRTADPATGSVLVISVDGLSPRALTQLGRAGAPHLHRFLRQGASTRNARTVVESTSTLPNHTSMVTGRRVDASTGGHGVTWNHTAQAEAETVHRAAGEHVDSLFTTLDAAGAESAVFVGKPKFRLWQRSWGRTIDRMTVRRDDARLARAVRRDLRRHRRELRFWHVATPDRAGHRAGFRSRRYLAAVEQVDAMLGRLLRTLRRPGLRGTVTVLLTSDHGAHAGRSHDDEATRGNQRVIFAALGPGVSRGADLYALNSDHRRAPGRSQPGYDAEVPPVRNAEVANLALDLLGLPAVADSEINAAQDLVLTSP</sequence>
<dbReference type="Pfam" id="PF01663">
    <property type="entry name" value="Phosphodiest"/>
    <property type="match status" value="1"/>
</dbReference>
<keyword evidence="2" id="KW-0732">Signal</keyword>
<gene>
    <name evidence="3" type="ORF">IEQ44_03670</name>
</gene>
<dbReference type="InterPro" id="IPR002591">
    <property type="entry name" value="Phosphodiest/P_Trfase"/>
</dbReference>
<organism evidence="3 4">
    <name type="scientific">Nocardioides malaquae</name>
    <dbReference type="NCBI Taxonomy" id="2773426"/>
    <lineage>
        <taxon>Bacteria</taxon>
        <taxon>Bacillati</taxon>
        <taxon>Actinomycetota</taxon>
        <taxon>Actinomycetes</taxon>
        <taxon>Propionibacteriales</taxon>
        <taxon>Nocardioidaceae</taxon>
        <taxon>Nocardioides</taxon>
    </lineage>
</organism>
<accession>A0ABR9RQA0</accession>
<dbReference type="Proteomes" id="UP000756387">
    <property type="component" value="Unassembled WGS sequence"/>
</dbReference>
<keyword evidence="4" id="KW-1185">Reference proteome</keyword>
<evidence type="ECO:0000256" key="2">
    <source>
        <dbReference type="SAM" id="SignalP"/>
    </source>
</evidence>
<protein>
    <submittedName>
        <fullName evidence="3">Alkaline phosphatase family protein</fullName>
    </submittedName>
</protein>
<reference evidence="3 4" key="1">
    <citation type="submission" date="2020-10" db="EMBL/GenBank/DDBJ databases">
        <title>Nocardioides sp. isolated from sludge.</title>
        <authorList>
            <person name="Zhang X."/>
        </authorList>
    </citation>
    <scope>NUCLEOTIDE SEQUENCE [LARGE SCALE GENOMIC DNA]</scope>
    <source>
        <strain evidence="3 4">Y6</strain>
    </source>
</reference>
<dbReference type="RefSeq" id="WP_193637089.1">
    <property type="nucleotide sequence ID" value="NZ_JADCSA010000003.1"/>
</dbReference>
<proteinExistence type="predicted"/>
<dbReference type="PANTHER" id="PTHR10151">
    <property type="entry name" value="ECTONUCLEOTIDE PYROPHOSPHATASE/PHOSPHODIESTERASE"/>
    <property type="match status" value="1"/>
</dbReference>
<dbReference type="PANTHER" id="PTHR10151:SF120">
    <property type="entry name" value="BIS(5'-ADENOSYL)-TRIPHOSPHATASE"/>
    <property type="match status" value="1"/>
</dbReference>
<feature type="chain" id="PRO_5045479779" evidence="2">
    <location>
        <begin position="24"/>
        <end position="346"/>
    </location>
</feature>
<evidence type="ECO:0000313" key="3">
    <source>
        <dbReference type="EMBL" id="MBE7323746.1"/>
    </source>
</evidence>
<evidence type="ECO:0000256" key="1">
    <source>
        <dbReference type="SAM" id="MobiDB-lite"/>
    </source>
</evidence>
<comment type="caution">
    <text evidence="3">The sequence shown here is derived from an EMBL/GenBank/DDBJ whole genome shotgun (WGS) entry which is preliminary data.</text>
</comment>
<dbReference type="Gene3D" id="3.40.720.10">
    <property type="entry name" value="Alkaline Phosphatase, subunit A"/>
    <property type="match status" value="1"/>
</dbReference>
<feature type="region of interest" description="Disordered" evidence="1">
    <location>
        <begin position="19"/>
        <end position="39"/>
    </location>
</feature>
<feature type="compositionally biased region" description="Low complexity" evidence="1">
    <location>
        <begin position="19"/>
        <end position="28"/>
    </location>
</feature>
<name>A0ABR9RQA0_9ACTN</name>
<dbReference type="SUPFAM" id="SSF53649">
    <property type="entry name" value="Alkaline phosphatase-like"/>
    <property type="match status" value="1"/>
</dbReference>
<evidence type="ECO:0000313" key="4">
    <source>
        <dbReference type="Proteomes" id="UP000756387"/>
    </source>
</evidence>
<dbReference type="EMBL" id="JADCSA010000003">
    <property type="protein sequence ID" value="MBE7323746.1"/>
    <property type="molecule type" value="Genomic_DNA"/>
</dbReference>